<accession>A0ABT5FVT4</accession>
<dbReference type="RefSeq" id="WP_272175938.1">
    <property type="nucleotide sequence ID" value="NZ_JAQOSK010000007.1"/>
</dbReference>
<dbReference type="Pfam" id="PF00487">
    <property type="entry name" value="FA_desaturase"/>
    <property type="match status" value="1"/>
</dbReference>
<protein>
    <submittedName>
        <fullName evidence="15">Alkane 1-monooxygenase</fullName>
    </submittedName>
</protein>
<reference evidence="15 16" key="1">
    <citation type="journal article" date="2015" name="Int. J. Syst. Evol. Microbiol.">
        <title>Streptomyces gilvifuscus sp. nov., an actinomycete that produces antibacterial compounds isolated from soil.</title>
        <authorList>
            <person name="Nguyen T.M."/>
            <person name="Kim J."/>
        </authorList>
    </citation>
    <scope>NUCLEOTIDE SEQUENCE [LARGE SCALE GENOMIC DNA]</scope>
    <source>
        <strain evidence="15 16">T113</strain>
    </source>
</reference>
<keyword evidence="11 13" id="KW-0472">Membrane</keyword>
<feature type="domain" description="Fatty acid desaturase" evidence="14">
    <location>
        <begin position="119"/>
        <end position="340"/>
    </location>
</feature>
<keyword evidence="6" id="KW-0479">Metal-binding</keyword>
<evidence type="ECO:0000256" key="13">
    <source>
        <dbReference type="SAM" id="Phobius"/>
    </source>
</evidence>
<proteinExistence type="inferred from homology"/>
<dbReference type="CDD" id="cd03512">
    <property type="entry name" value="Alkane-hydroxylase"/>
    <property type="match status" value="1"/>
</dbReference>
<evidence type="ECO:0000256" key="6">
    <source>
        <dbReference type="ARBA" id="ARBA00022723"/>
    </source>
</evidence>
<dbReference type="InterPro" id="IPR005804">
    <property type="entry name" value="FA_desaturase_dom"/>
</dbReference>
<feature type="compositionally biased region" description="Polar residues" evidence="12">
    <location>
        <begin position="389"/>
        <end position="400"/>
    </location>
</feature>
<evidence type="ECO:0000256" key="8">
    <source>
        <dbReference type="ARBA" id="ARBA00023002"/>
    </source>
</evidence>
<feature type="transmembrane region" description="Helical" evidence="13">
    <location>
        <begin position="18"/>
        <end position="38"/>
    </location>
</feature>
<organism evidence="15 16">
    <name type="scientific">Streptomyces gilvifuscus</name>
    <dbReference type="NCBI Taxonomy" id="1550617"/>
    <lineage>
        <taxon>Bacteria</taxon>
        <taxon>Bacillati</taxon>
        <taxon>Actinomycetota</taxon>
        <taxon>Actinomycetes</taxon>
        <taxon>Kitasatosporales</taxon>
        <taxon>Streptomycetaceae</taxon>
        <taxon>Streptomyces</taxon>
    </lineage>
</organism>
<dbReference type="PANTHER" id="PTHR38674:SF1">
    <property type="entry name" value="ALKANE 1-MONOOXYGENASE 1"/>
    <property type="match status" value="1"/>
</dbReference>
<feature type="transmembrane region" description="Helical" evidence="13">
    <location>
        <begin position="251"/>
        <end position="268"/>
    </location>
</feature>
<name>A0ABT5FVT4_9ACTN</name>
<evidence type="ECO:0000256" key="1">
    <source>
        <dbReference type="ARBA" id="ARBA00004429"/>
    </source>
</evidence>
<dbReference type="Proteomes" id="UP001221328">
    <property type="component" value="Unassembled WGS sequence"/>
</dbReference>
<keyword evidence="8" id="KW-0560">Oxidoreductase</keyword>
<evidence type="ECO:0000256" key="7">
    <source>
        <dbReference type="ARBA" id="ARBA00022989"/>
    </source>
</evidence>
<comment type="caution">
    <text evidence="15">The sequence shown here is derived from an EMBL/GenBank/DDBJ whole genome shotgun (WGS) entry which is preliminary data.</text>
</comment>
<evidence type="ECO:0000256" key="10">
    <source>
        <dbReference type="ARBA" id="ARBA00023033"/>
    </source>
</evidence>
<evidence type="ECO:0000256" key="2">
    <source>
        <dbReference type="ARBA" id="ARBA00010823"/>
    </source>
</evidence>
<feature type="transmembrane region" description="Helical" evidence="13">
    <location>
        <begin position="83"/>
        <end position="107"/>
    </location>
</feature>
<keyword evidence="10" id="KW-0503">Monooxygenase</keyword>
<evidence type="ECO:0000256" key="3">
    <source>
        <dbReference type="ARBA" id="ARBA00022475"/>
    </source>
</evidence>
<comment type="subcellular location">
    <subcellularLocation>
        <location evidence="1">Cell inner membrane</location>
        <topology evidence="1">Multi-pass membrane protein</topology>
    </subcellularLocation>
</comment>
<dbReference type="EMBL" id="JAQOSK010000007">
    <property type="protein sequence ID" value="MDC2956560.1"/>
    <property type="molecule type" value="Genomic_DNA"/>
</dbReference>
<keyword evidence="5 13" id="KW-0812">Transmembrane</keyword>
<evidence type="ECO:0000256" key="11">
    <source>
        <dbReference type="ARBA" id="ARBA00023136"/>
    </source>
</evidence>
<sequence>MEPAPYDARVWRDPKRPLWLLALAVPTLPFQAGGLVALTHLPVFWWWGPFFAFVLVPLVDWLTGPDGANPPDEAMPRLEADRYYRWCTYLYLPLQFGALIWACGQWATGRLSVADDLGLAVTTGVVAGVAINTAHELGHKREQLERRLSRMALAQTWYGHFYVEHNHGHHIRVATPDDPASSRMGESFWRFLPRTVWGSLRSAWELEARRLSRRKRAVFGPHNEILTAWALSAALFAVLAAVFGLRVLPYLALQAVLGFCLLETVNYLEHYGLLRRRRPDGRYERVAPRHSWNSDNTISNLFLFQLQRHSDHHANPLRRYQTLRHFDEAPQLPSGYATMIVLAWFPPLWRRVMDHRLMTHYDSDLTRANLHPPLRRRLFGNTGALPATAPNTPSDARNAG</sequence>
<dbReference type="InterPro" id="IPR033885">
    <property type="entry name" value="AlkB/XylM"/>
</dbReference>
<evidence type="ECO:0000256" key="9">
    <source>
        <dbReference type="ARBA" id="ARBA00023004"/>
    </source>
</evidence>
<keyword evidence="7 13" id="KW-1133">Transmembrane helix</keyword>
<gene>
    <name evidence="15" type="ORF">PO587_18985</name>
</gene>
<keyword evidence="4" id="KW-0997">Cell inner membrane</keyword>
<evidence type="ECO:0000256" key="4">
    <source>
        <dbReference type="ARBA" id="ARBA00022519"/>
    </source>
</evidence>
<keyword evidence="9" id="KW-0408">Iron</keyword>
<feature type="transmembrane region" description="Helical" evidence="13">
    <location>
        <begin position="119"/>
        <end position="138"/>
    </location>
</feature>
<feature type="transmembrane region" description="Helical" evidence="13">
    <location>
        <begin position="44"/>
        <end position="62"/>
    </location>
</feature>
<evidence type="ECO:0000259" key="14">
    <source>
        <dbReference type="Pfam" id="PF00487"/>
    </source>
</evidence>
<evidence type="ECO:0000313" key="16">
    <source>
        <dbReference type="Proteomes" id="UP001221328"/>
    </source>
</evidence>
<feature type="transmembrane region" description="Helical" evidence="13">
    <location>
        <begin position="225"/>
        <end position="245"/>
    </location>
</feature>
<keyword evidence="16" id="KW-1185">Reference proteome</keyword>
<comment type="similarity">
    <text evidence="2">Belongs to the fatty acid desaturase type 1 family. AlkB subfamily.</text>
</comment>
<evidence type="ECO:0000256" key="5">
    <source>
        <dbReference type="ARBA" id="ARBA00022692"/>
    </source>
</evidence>
<keyword evidence="3" id="KW-1003">Cell membrane</keyword>
<dbReference type="PANTHER" id="PTHR38674">
    <property type="entry name" value="ALKANE 1-MONOOXYGENASE 1"/>
    <property type="match status" value="1"/>
</dbReference>
<feature type="region of interest" description="Disordered" evidence="12">
    <location>
        <begin position="379"/>
        <end position="400"/>
    </location>
</feature>
<evidence type="ECO:0000313" key="15">
    <source>
        <dbReference type="EMBL" id="MDC2956560.1"/>
    </source>
</evidence>
<evidence type="ECO:0000256" key="12">
    <source>
        <dbReference type="SAM" id="MobiDB-lite"/>
    </source>
</evidence>